<organism evidence="1 2">
    <name type="scientific">Tectimicrobiota bacterium</name>
    <dbReference type="NCBI Taxonomy" id="2528274"/>
    <lineage>
        <taxon>Bacteria</taxon>
        <taxon>Pseudomonadati</taxon>
        <taxon>Nitrospinota/Tectimicrobiota group</taxon>
        <taxon>Candidatus Tectimicrobiota</taxon>
    </lineage>
</organism>
<gene>
    <name evidence="1" type="ORF">FJZ47_09240</name>
</gene>
<dbReference type="AlphaFoldDB" id="A0A937VZH6"/>
<evidence type="ECO:0000313" key="1">
    <source>
        <dbReference type="EMBL" id="MBM3223971.1"/>
    </source>
</evidence>
<name>A0A937VZH6_UNCTE</name>
<dbReference type="EMBL" id="VGLS01000233">
    <property type="protein sequence ID" value="MBM3223971.1"/>
    <property type="molecule type" value="Genomic_DNA"/>
</dbReference>
<accession>A0A937VZH6</accession>
<proteinExistence type="predicted"/>
<evidence type="ECO:0000313" key="2">
    <source>
        <dbReference type="Proteomes" id="UP000712673"/>
    </source>
</evidence>
<sequence>MEFPRRGSGAMVGGGRAGRASFVITNEDWGILALLRERTHLSQLPMRVAQRCLHLYKAGYLYSDAQGWVVISLHGKRELERRSKAIQ</sequence>
<dbReference type="Proteomes" id="UP000712673">
    <property type="component" value="Unassembled WGS sequence"/>
</dbReference>
<protein>
    <submittedName>
        <fullName evidence="1">Uncharacterized protein</fullName>
    </submittedName>
</protein>
<reference evidence="1" key="1">
    <citation type="submission" date="2019-03" db="EMBL/GenBank/DDBJ databases">
        <title>Lake Tanganyika Metagenome-Assembled Genomes (MAGs).</title>
        <authorList>
            <person name="Tran P."/>
        </authorList>
    </citation>
    <scope>NUCLEOTIDE SEQUENCE</scope>
    <source>
        <strain evidence="1">K_DeepCast_65m_m2_066</strain>
    </source>
</reference>
<comment type="caution">
    <text evidence="1">The sequence shown here is derived from an EMBL/GenBank/DDBJ whole genome shotgun (WGS) entry which is preliminary data.</text>
</comment>